<organism evidence="4 5">
    <name type="scientific">Arabis nemorensis</name>
    <dbReference type="NCBI Taxonomy" id="586526"/>
    <lineage>
        <taxon>Eukaryota</taxon>
        <taxon>Viridiplantae</taxon>
        <taxon>Streptophyta</taxon>
        <taxon>Embryophyta</taxon>
        <taxon>Tracheophyta</taxon>
        <taxon>Spermatophyta</taxon>
        <taxon>Magnoliopsida</taxon>
        <taxon>eudicotyledons</taxon>
        <taxon>Gunneridae</taxon>
        <taxon>Pentapetalae</taxon>
        <taxon>rosids</taxon>
        <taxon>malvids</taxon>
        <taxon>Brassicales</taxon>
        <taxon>Brassicaceae</taxon>
        <taxon>Arabideae</taxon>
        <taxon>Arabis</taxon>
    </lineage>
</organism>
<dbReference type="InterPro" id="IPR004015">
    <property type="entry name" value="SKI-int_prot_SKIP_SNW-dom"/>
</dbReference>
<proteinExistence type="inferred from homology"/>
<dbReference type="Proteomes" id="UP000489600">
    <property type="component" value="Unassembled WGS sequence"/>
</dbReference>
<evidence type="ECO:0000256" key="2">
    <source>
        <dbReference type="SAM" id="MobiDB-lite"/>
    </source>
</evidence>
<sequence>MPVTVDVQGNAFFDTLVKSNKIVYSQHKDLIPKILTNEGDLDDEELEKQIHDTAEETKAYIDKIVNLSYKDVMSGSMYIKYNPSEQCATFNSGAKERMVDIAVDPLDPPKFKHKRVPRASSFGSPPVPVMHSPPRPITVKDKQDWTIPPCISNWKTPKGIQSLLRNVLRRMEEAYKNVFRSVMALPSYQKLSL</sequence>
<evidence type="ECO:0000256" key="1">
    <source>
        <dbReference type="ARBA" id="ARBA00010197"/>
    </source>
</evidence>
<feature type="domain" description="SKI-interacting protein SKIP SNW" evidence="3">
    <location>
        <begin position="78"/>
        <end position="160"/>
    </location>
</feature>
<feature type="region of interest" description="Disordered" evidence="2">
    <location>
        <begin position="113"/>
        <end position="133"/>
    </location>
</feature>
<dbReference type="GO" id="GO:0005681">
    <property type="term" value="C:spliceosomal complex"/>
    <property type="evidence" value="ECO:0007669"/>
    <property type="project" value="InterPro"/>
</dbReference>
<gene>
    <name evidence="4" type="ORF">ANE_LOCUS4013</name>
</gene>
<dbReference type="GO" id="GO:0000398">
    <property type="term" value="P:mRNA splicing, via spliceosome"/>
    <property type="evidence" value="ECO:0007669"/>
    <property type="project" value="InterPro"/>
</dbReference>
<dbReference type="OrthoDB" id="10266404at2759"/>
<comment type="similarity">
    <text evidence="1">Belongs to the SNW family.</text>
</comment>
<evidence type="ECO:0000313" key="4">
    <source>
        <dbReference type="EMBL" id="VVA93568.1"/>
    </source>
</evidence>
<dbReference type="InterPro" id="IPR017862">
    <property type="entry name" value="SKI-int_prot_SKIP"/>
</dbReference>
<protein>
    <recommendedName>
        <fullName evidence="3">SKI-interacting protein SKIP SNW domain-containing protein</fullName>
    </recommendedName>
</protein>
<keyword evidence="5" id="KW-1185">Reference proteome</keyword>
<dbReference type="PANTHER" id="PTHR12096">
    <property type="entry name" value="NUCLEAR PROTEIN SKIP-RELATED"/>
    <property type="match status" value="1"/>
</dbReference>
<dbReference type="AlphaFoldDB" id="A0A565AVZ1"/>
<dbReference type="Pfam" id="PF02731">
    <property type="entry name" value="SKIP_SNW"/>
    <property type="match status" value="1"/>
</dbReference>
<dbReference type="EMBL" id="CABITT030000002">
    <property type="protein sequence ID" value="VVA93568.1"/>
    <property type="molecule type" value="Genomic_DNA"/>
</dbReference>
<comment type="caution">
    <text evidence="4">The sequence shown here is derived from an EMBL/GenBank/DDBJ whole genome shotgun (WGS) entry which is preliminary data.</text>
</comment>
<accession>A0A565AVZ1</accession>
<name>A0A565AVZ1_9BRAS</name>
<reference evidence="4" key="1">
    <citation type="submission" date="2019-07" db="EMBL/GenBank/DDBJ databases">
        <authorList>
            <person name="Dittberner H."/>
        </authorList>
    </citation>
    <scope>NUCLEOTIDE SEQUENCE [LARGE SCALE GENOMIC DNA]</scope>
</reference>
<evidence type="ECO:0000313" key="5">
    <source>
        <dbReference type="Proteomes" id="UP000489600"/>
    </source>
</evidence>
<evidence type="ECO:0000259" key="3">
    <source>
        <dbReference type="Pfam" id="PF02731"/>
    </source>
</evidence>